<sequence>MSKVLYETTVISKGGRDGKVFSEDNSFYLDIASPKALGGNATTESNPEQLFAAGYSACFNSALTLILKKAGVKNVDPEVRGTAMLLSDETDGGFKLAANLEVRLDGVPQEDGEKFVATAHDFCPYSKALKNSIDVELTVIGD</sequence>
<dbReference type="InterPro" id="IPR019953">
    <property type="entry name" value="OHR"/>
</dbReference>
<protein>
    <submittedName>
        <fullName evidence="2">Organic hydroperoxide resistance protein OhrA</fullName>
    </submittedName>
</protein>
<name>A0A1W7A8Q7_9STAP</name>
<dbReference type="RefSeq" id="WP_086041506.1">
    <property type="nucleotide sequence ID" value="NZ_CBCRZA010000011.1"/>
</dbReference>
<dbReference type="Gene3D" id="2.20.25.10">
    <property type="match status" value="1"/>
</dbReference>
<organism evidence="2 3">
    <name type="scientific">Macrococcoides canis</name>
    <dbReference type="NCBI Taxonomy" id="1855823"/>
    <lineage>
        <taxon>Bacteria</taxon>
        <taxon>Bacillati</taxon>
        <taxon>Bacillota</taxon>
        <taxon>Bacilli</taxon>
        <taxon>Bacillales</taxon>
        <taxon>Staphylococcaceae</taxon>
        <taxon>Macrococcoides</taxon>
    </lineage>
</organism>
<dbReference type="KEGG" id="mcak:MCCS_01140"/>
<comment type="similarity">
    <text evidence="1">Belongs to the OsmC/Ohr family.</text>
</comment>
<dbReference type="NCBIfam" id="TIGR03561">
    <property type="entry name" value="organ_hyd_perox"/>
    <property type="match status" value="1"/>
</dbReference>
<evidence type="ECO:0000313" key="3">
    <source>
        <dbReference type="Proteomes" id="UP000194154"/>
    </source>
</evidence>
<dbReference type="GO" id="GO:0006979">
    <property type="term" value="P:response to oxidative stress"/>
    <property type="evidence" value="ECO:0007669"/>
    <property type="project" value="InterPro"/>
</dbReference>
<dbReference type="OrthoDB" id="9797508at2"/>
<evidence type="ECO:0000256" key="1">
    <source>
        <dbReference type="ARBA" id="ARBA00007378"/>
    </source>
</evidence>
<dbReference type="Pfam" id="PF02566">
    <property type="entry name" value="OsmC"/>
    <property type="match status" value="1"/>
</dbReference>
<dbReference type="GeneID" id="35294271"/>
<dbReference type="InterPro" id="IPR003718">
    <property type="entry name" value="OsmC/Ohr_fam"/>
</dbReference>
<dbReference type="InterPro" id="IPR036102">
    <property type="entry name" value="OsmC/Ohrsf"/>
</dbReference>
<dbReference type="Proteomes" id="UP000194154">
    <property type="component" value="Chromosome"/>
</dbReference>
<dbReference type="PANTHER" id="PTHR33797">
    <property type="entry name" value="ORGANIC HYDROPEROXIDE RESISTANCE PROTEIN-LIKE"/>
    <property type="match status" value="1"/>
</dbReference>
<evidence type="ECO:0000313" key="2">
    <source>
        <dbReference type="EMBL" id="ARQ05786.1"/>
    </source>
</evidence>
<dbReference type="InterPro" id="IPR015946">
    <property type="entry name" value="KH_dom-like_a/b"/>
</dbReference>
<gene>
    <name evidence="2" type="primary">ohrA</name>
    <name evidence="2" type="ORF">MCCS_01140</name>
</gene>
<dbReference type="PANTHER" id="PTHR33797:SF2">
    <property type="entry name" value="ORGANIC HYDROPEROXIDE RESISTANCE PROTEIN-LIKE"/>
    <property type="match status" value="1"/>
</dbReference>
<dbReference type="Gene3D" id="3.30.300.20">
    <property type="match status" value="1"/>
</dbReference>
<dbReference type="STRING" id="1855823.MCCS_01140"/>
<dbReference type="AlphaFoldDB" id="A0A1W7A8Q7"/>
<keyword evidence="3" id="KW-1185">Reference proteome</keyword>
<dbReference type="EMBL" id="CP021059">
    <property type="protein sequence ID" value="ARQ05786.1"/>
    <property type="molecule type" value="Genomic_DNA"/>
</dbReference>
<proteinExistence type="inferred from homology"/>
<dbReference type="SUPFAM" id="SSF82784">
    <property type="entry name" value="OsmC-like"/>
    <property type="match status" value="1"/>
</dbReference>
<accession>A0A1W7A8Q7</accession>
<reference evidence="2 3" key="1">
    <citation type="journal article" date="2017" name="Int. J. Syst. Evol. Microbiol.">
        <title>Macrococcus canis sp. nov., a skin bacterium associated with infections in dogs.</title>
        <authorList>
            <person name="Gobeli Brawand S."/>
            <person name="Cotting K."/>
            <person name="Gomez-Sanz E."/>
            <person name="Collaud A."/>
            <person name="Thomann A."/>
            <person name="Brodard I."/>
            <person name="Rodriguez-Campos S."/>
            <person name="Strauss C."/>
            <person name="Perreten V."/>
        </authorList>
    </citation>
    <scope>NUCLEOTIDE SEQUENCE [LARGE SCALE GENOMIC DNA]</scope>
    <source>
        <strain evidence="2 3">KM45013</strain>
    </source>
</reference>